<keyword evidence="1" id="KW-0812">Transmembrane</keyword>
<name>A0A0R2FDX3_9LACO</name>
<evidence type="ECO:0000313" key="3">
    <source>
        <dbReference type="Proteomes" id="UP000050865"/>
    </source>
</evidence>
<organism evidence="2 3">
    <name type="scientific">Lacticaseibacillus camelliae DSM 22697 = JCM 13995</name>
    <dbReference type="NCBI Taxonomy" id="1423730"/>
    <lineage>
        <taxon>Bacteria</taxon>
        <taxon>Bacillati</taxon>
        <taxon>Bacillota</taxon>
        <taxon>Bacilli</taxon>
        <taxon>Lactobacillales</taxon>
        <taxon>Lactobacillaceae</taxon>
        <taxon>Lacticaseibacillus</taxon>
    </lineage>
</organism>
<dbReference type="AlphaFoldDB" id="A0A0R2FDX3"/>
<protein>
    <submittedName>
        <fullName evidence="2">Uncharacterized protein</fullName>
    </submittedName>
</protein>
<evidence type="ECO:0000256" key="1">
    <source>
        <dbReference type="SAM" id="Phobius"/>
    </source>
</evidence>
<feature type="transmembrane region" description="Helical" evidence="1">
    <location>
        <begin position="206"/>
        <end position="226"/>
    </location>
</feature>
<keyword evidence="1" id="KW-1133">Transmembrane helix</keyword>
<feature type="transmembrane region" description="Helical" evidence="1">
    <location>
        <begin position="120"/>
        <end position="143"/>
    </location>
</feature>
<sequence length="236" mass="24355">MLKVQLQMMSIVMIGGLVGWGVLVGMSVFGGASDANGWSGEFIGLYIAAILGYFAMPWALGSAFQNGVSRKLYLQTAAVGLVACSALLAVFVTMVSLIPLVRGTGSFLASVYHLTGPTGVLMGAVLRLVAYLAFAAIGAALGFATLPLSGKIRFALVFGVYGLMVLPGLALVLIMLALPSLATDSGVLQFLLALIGLPLHGAPQPLILLLVFAVVTVGFGFLAARLGGRAELNDRV</sequence>
<feature type="transmembrane region" description="Helical" evidence="1">
    <location>
        <begin position="155"/>
        <end position="178"/>
    </location>
</feature>
<reference evidence="2 3" key="1">
    <citation type="journal article" date="2015" name="Genome Announc.">
        <title>Expanding the biotechnology potential of lactobacilli through comparative genomics of 213 strains and associated genera.</title>
        <authorList>
            <person name="Sun Z."/>
            <person name="Harris H.M."/>
            <person name="McCann A."/>
            <person name="Guo C."/>
            <person name="Argimon S."/>
            <person name="Zhang W."/>
            <person name="Yang X."/>
            <person name="Jeffery I.B."/>
            <person name="Cooney J.C."/>
            <person name="Kagawa T.F."/>
            <person name="Liu W."/>
            <person name="Song Y."/>
            <person name="Salvetti E."/>
            <person name="Wrobel A."/>
            <person name="Rasinkangas P."/>
            <person name="Parkhill J."/>
            <person name="Rea M.C."/>
            <person name="O'Sullivan O."/>
            <person name="Ritari J."/>
            <person name="Douillard F.P."/>
            <person name="Paul Ross R."/>
            <person name="Yang R."/>
            <person name="Briner A.E."/>
            <person name="Felis G.E."/>
            <person name="de Vos W.M."/>
            <person name="Barrangou R."/>
            <person name="Klaenhammer T.R."/>
            <person name="Caufield P.W."/>
            <person name="Cui Y."/>
            <person name="Zhang H."/>
            <person name="O'Toole P.W."/>
        </authorList>
    </citation>
    <scope>NUCLEOTIDE SEQUENCE [LARGE SCALE GENOMIC DNA]</scope>
    <source>
        <strain evidence="2 3">DSM 22697</strain>
    </source>
</reference>
<accession>A0A0R2FDX3</accession>
<dbReference type="STRING" id="1423730.FC75_GL000260"/>
<keyword evidence="3" id="KW-1185">Reference proteome</keyword>
<dbReference type="Proteomes" id="UP000050865">
    <property type="component" value="Unassembled WGS sequence"/>
</dbReference>
<comment type="caution">
    <text evidence="2">The sequence shown here is derived from an EMBL/GenBank/DDBJ whole genome shotgun (WGS) entry which is preliminary data.</text>
</comment>
<feature type="transmembrane region" description="Helical" evidence="1">
    <location>
        <begin position="42"/>
        <end position="60"/>
    </location>
</feature>
<feature type="transmembrane region" description="Helical" evidence="1">
    <location>
        <begin position="12"/>
        <end position="30"/>
    </location>
</feature>
<dbReference type="PATRIC" id="fig|1423730.4.peg.276"/>
<keyword evidence="1" id="KW-0472">Membrane</keyword>
<feature type="transmembrane region" description="Helical" evidence="1">
    <location>
        <begin position="72"/>
        <end position="100"/>
    </location>
</feature>
<proteinExistence type="predicted"/>
<evidence type="ECO:0000313" key="2">
    <source>
        <dbReference type="EMBL" id="KRN25531.1"/>
    </source>
</evidence>
<gene>
    <name evidence="2" type="ORF">FC75_GL000260</name>
</gene>
<dbReference type="EMBL" id="AYZJ01000009">
    <property type="protein sequence ID" value="KRN25531.1"/>
    <property type="molecule type" value="Genomic_DNA"/>
</dbReference>